<feature type="region of interest" description="Disordered" evidence="6">
    <location>
        <begin position="263"/>
        <end position="283"/>
    </location>
</feature>
<dbReference type="Pfam" id="PF00486">
    <property type="entry name" value="Trans_reg_C"/>
    <property type="match status" value="1"/>
</dbReference>
<keyword evidence="2" id="KW-0805">Transcription regulation</keyword>
<dbReference type="InterPro" id="IPR041664">
    <property type="entry name" value="AAA_16"/>
</dbReference>
<sequence length="1101" mass="116567">MTVEFGVLGGVWAARDGAPVELGGHRQRSVIARLLTSRGAVVPADLLVADLWHAETPPRAQAALQAHISHLRRALEPDRPPRTPARLLLTVPPGYALRPDDDAVDAARAARLLAEGDRLFDDDPAAARDRFAAALELWRGPAYAEYADEPWAAPEAARLDELRLTAVERWAAAALAVPGGPDPLARLRAHVAEHPLREEGWRLLALGLYRAGRQADALAALREVRGRLADELGVDPGPALRQLEDDVLAQAPHLLHPARAPERARALPTPTGQSTSVVDEPPPPPLFGRDAELAALRGAAADAAGGRLAVAVVTGEAGSGKSALVEQLTAELAATGWTTCVARCPETEGAPSGWPWTEALGRLARVHPPADPARLAPLLEDAPEEEAGDAVASRFRLHRAVAAWLASVPGPLLLVLDDLHRADQETASLLLDVVEALQATPVLVVAAARPDPVPELDAVRAALARRSPVRLALAGLDDDAVRRLVDDVSATPVDDAVRTAIAERTAGNPFLVRELARLVSTGADVGAVPGGVRDVVHSRLAALPAQTGSLLRLAAVVGRDVDVDVLLDAAQGDDDEELVDALESALVSGLLVEPGPGRLRFVHSLVRDTLYEDLSRLRAGRLHGRVTAALQRLRPHDVTALAHHSEAAGRSHAADTARWAAAAAELAERRFSYRDALHWWRRAEAASALAAPADEAGRLRLVARAARAATLAGDMPAGRELRDGALPAATALGDPLVTAEVLLSCDVPTLWAPRQTPAEAALVTALERTVAALPDRPDLRSRLLGVLAVELAGAPDPRGYEASLEAVALARSTGDPLVLASALNARYINTYRHGGLAERGELGRELLALAQREQLGLFEATARLVLVQHSCGVLDLAAADEHATEAERLALVYGLPLLHAIATWYRGLRATIGGDYATAEAAYGAAVAGVGSTGFWARQAQALWWVSVFCLRLTAGRYDDLIAQSEDLLDVAPVELAELLAVALMVNGRTEEARRFAEIRPSVGRDYFTPILLGLRAVLGLGLEDDDRVDEAYAGLLAHEDAVCGAWTATIALGPTATLLARLAAYRGDVAAAEAHRKKAVEVAERTGNPDWIAAARALSR</sequence>
<dbReference type="InterPro" id="IPR036388">
    <property type="entry name" value="WH-like_DNA-bd_sf"/>
</dbReference>
<evidence type="ECO:0000259" key="7">
    <source>
        <dbReference type="PROSITE" id="PS51755"/>
    </source>
</evidence>
<keyword evidence="9" id="KW-1185">Reference proteome</keyword>
<dbReference type="PROSITE" id="PS51755">
    <property type="entry name" value="OMPR_PHOB"/>
    <property type="match status" value="1"/>
</dbReference>
<dbReference type="GO" id="GO:0000160">
    <property type="term" value="P:phosphorelay signal transduction system"/>
    <property type="evidence" value="ECO:0007669"/>
    <property type="project" value="InterPro"/>
</dbReference>
<evidence type="ECO:0000256" key="6">
    <source>
        <dbReference type="SAM" id="MobiDB-lite"/>
    </source>
</evidence>
<dbReference type="Proteomes" id="UP000541969">
    <property type="component" value="Unassembled WGS sequence"/>
</dbReference>
<dbReference type="GO" id="GO:0006355">
    <property type="term" value="P:regulation of DNA-templated transcription"/>
    <property type="evidence" value="ECO:0007669"/>
    <property type="project" value="InterPro"/>
</dbReference>
<keyword evidence="3 5" id="KW-0238">DNA-binding</keyword>
<protein>
    <submittedName>
        <fullName evidence="8">DNA-binding SARP family transcriptional activator</fullName>
    </submittedName>
</protein>
<keyword evidence="4" id="KW-0804">Transcription</keyword>
<proteinExistence type="inferred from homology"/>
<dbReference type="InterPro" id="IPR011990">
    <property type="entry name" value="TPR-like_helical_dom_sf"/>
</dbReference>
<dbReference type="PANTHER" id="PTHR35807:SF1">
    <property type="entry name" value="TRANSCRIPTIONAL REGULATOR REDD"/>
    <property type="match status" value="1"/>
</dbReference>
<organism evidence="8 9">
    <name type="scientific">Petropleomorpha daqingensis</name>
    <dbReference type="NCBI Taxonomy" id="2026353"/>
    <lineage>
        <taxon>Bacteria</taxon>
        <taxon>Bacillati</taxon>
        <taxon>Actinomycetota</taxon>
        <taxon>Actinomycetes</taxon>
        <taxon>Geodermatophilales</taxon>
        <taxon>Geodermatophilaceae</taxon>
        <taxon>Petropleomorpha</taxon>
    </lineage>
</organism>
<evidence type="ECO:0000256" key="5">
    <source>
        <dbReference type="PROSITE-ProRule" id="PRU01091"/>
    </source>
</evidence>
<dbReference type="Pfam" id="PF03704">
    <property type="entry name" value="BTAD"/>
    <property type="match status" value="1"/>
</dbReference>
<dbReference type="AlphaFoldDB" id="A0A853CD02"/>
<evidence type="ECO:0000256" key="4">
    <source>
        <dbReference type="ARBA" id="ARBA00023163"/>
    </source>
</evidence>
<evidence type="ECO:0000256" key="1">
    <source>
        <dbReference type="ARBA" id="ARBA00005820"/>
    </source>
</evidence>
<dbReference type="SMART" id="SM00862">
    <property type="entry name" value="Trans_reg_C"/>
    <property type="match status" value="1"/>
</dbReference>
<dbReference type="InterPro" id="IPR027417">
    <property type="entry name" value="P-loop_NTPase"/>
</dbReference>
<dbReference type="InterPro" id="IPR016032">
    <property type="entry name" value="Sig_transdc_resp-reg_C-effctor"/>
</dbReference>
<comment type="similarity">
    <text evidence="1">Belongs to the AfsR/DnrI/RedD regulatory family.</text>
</comment>
<dbReference type="EMBL" id="JACBZT010000001">
    <property type="protein sequence ID" value="NYJ05750.1"/>
    <property type="molecule type" value="Genomic_DNA"/>
</dbReference>
<dbReference type="SMART" id="SM01043">
    <property type="entry name" value="BTAD"/>
    <property type="match status" value="1"/>
</dbReference>
<dbReference type="Pfam" id="PF13191">
    <property type="entry name" value="AAA_16"/>
    <property type="match status" value="1"/>
</dbReference>
<evidence type="ECO:0000256" key="3">
    <source>
        <dbReference type="ARBA" id="ARBA00023125"/>
    </source>
</evidence>
<evidence type="ECO:0000313" key="8">
    <source>
        <dbReference type="EMBL" id="NYJ05750.1"/>
    </source>
</evidence>
<comment type="caution">
    <text evidence="8">The sequence shown here is derived from an EMBL/GenBank/DDBJ whole genome shotgun (WGS) entry which is preliminary data.</text>
</comment>
<reference evidence="8 9" key="1">
    <citation type="submission" date="2020-07" db="EMBL/GenBank/DDBJ databases">
        <title>Sequencing the genomes of 1000 actinobacteria strains.</title>
        <authorList>
            <person name="Klenk H.-P."/>
        </authorList>
    </citation>
    <scope>NUCLEOTIDE SEQUENCE [LARGE SCALE GENOMIC DNA]</scope>
    <source>
        <strain evidence="8 9">DSM 104001</strain>
    </source>
</reference>
<dbReference type="InterPro" id="IPR001867">
    <property type="entry name" value="OmpR/PhoB-type_DNA-bd"/>
</dbReference>
<name>A0A853CD02_9ACTN</name>
<dbReference type="SUPFAM" id="SSF48452">
    <property type="entry name" value="TPR-like"/>
    <property type="match status" value="1"/>
</dbReference>
<dbReference type="CDD" id="cd15831">
    <property type="entry name" value="BTAD"/>
    <property type="match status" value="1"/>
</dbReference>
<gene>
    <name evidence="8" type="ORF">GGQ55_002028</name>
</gene>
<dbReference type="RefSeq" id="WP_179716352.1">
    <property type="nucleotide sequence ID" value="NZ_JACBZT010000001.1"/>
</dbReference>
<dbReference type="InterPro" id="IPR005158">
    <property type="entry name" value="BTAD"/>
</dbReference>
<accession>A0A853CD02</accession>
<dbReference type="SUPFAM" id="SSF46894">
    <property type="entry name" value="C-terminal effector domain of the bipartite response regulators"/>
    <property type="match status" value="1"/>
</dbReference>
<dbReference type="SUPFAM" id="SSF52540">
    <property type="entry name" value="P-loop containing nucleoside triphosphate hydrolases"/>
    <property type="match status" value="1"/>
</dbReference>
<dbReference type="InterPro" id="IPR003593">
    <property type="entry name" value="AAA+_ATPase"/>
</dbReference>
<dbReference type="PANTHER" id="PTHR35807">
    <property type="entry name" value="TRANSCRIPTIONAL REGULATOR REDD-RELATED"/>
    <property type="match status" value="1"/>
</dbReference>
<evidence type="ECO:0000313" key="9">
    <source>
        <dbReference type="Proteomes" id="UP000541969"/>
    </source>
</evidence>
<dbReference type="InterPro" id="IPR051677">
    <property type="entry name" value="AfsR-DnrI-RedD_regulator"/>
</dbReference>
<dbReference type="Gene3D" id="3.40.50.300">
    <property type="entry name" value="P-loop containing nucleotide triphosphate hydrolases"/>
    <property type="match status" value="1"/>
</dbReference>
<feature type="DNA-binding region" description="OmpR/PhoB-type" evidence="5">
    <location>
        <begin position="1"/>
        <end position="99"/>
    </location>
</feature>
<feature type="domain" description="OmpR/PhoB-type" evidence="7">
    <location>
        <begin position="1"/>
        <end position="99"/>
    </location>
</feature>
<dbReference type="Gene3D" id="1.10.10.10">
    <property type="entry name" value="Winged helix-like DNA-binding domain superfamily/Winged helix DNA-binding domain"/>
    <property type="match status" value="1"/>
</dbReference>
<dbReference type="SMART" id="SM00382">
    <property type="entry name" value="AAA"/>
    <property type="match status" value="1"/>
</dbReference>
<dbReference type="GO" id="GO:0003677">
    <property type="term" value="F:DNA binding"/>
    <property type="evidence" value="ECO:0007669"/>
    <property type="project" value="UniProtKB-UniRule"/>
</dbReference>
<dbReference type="Gene3D" id="1.25.40.10">
    <property type="entry name" value="Tetratricopeptide repeat domain"/>
    <property type="match status" value="1"/>
</dbReference>
<evidence type="ECO:0000256" key="2">
    <source>
        <dbReference type="ARBA" id="ARBA00023015"/>
    </source>
</evidence>